<dbReference type="SUPFAM" id="SSF53092">
    <property type="entry name" value="Creatinase/prolidase N-terminal domain"/>
    <property type="match status" value="1"/>
</dbReference>
<dbReference type="Proteomes" id="UP000267654">
    <property type="component" value="Unassembled WGS sequence"/>
</dbReference>
<dbReference type="InterPro" id="IPR029149">
    <property type="entry name" value="Creatin/AminoP/Spt16_N"/>
</dbReference>
<feature type="domain" description="Peptidase M24" evidence="4">
    <location>
        <begin position="140"/>
        <end position="340"/>
    </location>
</feature>
<proteinExistence type="inferred from homology"/>
<dbReference type="PANTHER" id="PTHR46112">
    <property type="entry name" value="AMINOPEPTIDASE"/>
    <property type="match status" value="1"/>
</dbReference>
<reference evidence="6 7" key="1">
    <citation type="submission" date="2018-06" db="EMBL/GenBank/DDBJ databases">
        <title>Extensive metabolic versatility and redundancy in microbially diverse, dynamic hydrothermal sediments.</title>
        <authorList>
            <person name="Dombrowski N."/>
            <person name="Teske A."/>
            <person name="Baker B.J."/>
        </authorList>
    </citation>
    <scope>NUCLEOTIDE SEQUENCE [LARGE SCALE GENOMIC DNA]</scope>
    <source>
        <strain evidence="6">B19_G9</strain>
    </source>
</reference>
<protein>
    <submittedName>
        <fullName evidence="6">Xaa-Pro dipeptidase</fullName>
    </submittedName>
</protein>
<comment type="caution">
    <text evidence="6">The sequence shown here is derived from an EMBL/GenBank/DDBJ whole genome shotgun (WGS) entry which is preliminary data.</text>
</comment>
<dbReference type="Pfam" id="PF01321">
    <property type="entry name" value="Creatinase_N"/>
    <property type="match status" value="1"/>
</dbReference>
<dbReference type="Gene3D" id="3.90.230.10">
    <property type="entry name" value="Creatinase/methionine aminopeptidase superfamily"/>
    <property type="match status" value="1"/>
</dbReference>
<dbReference type="Pfam" id="PF00557">
    <property type="entry name" value="Peptidase_M24"/>
    <property type="match status" value="1"/>
</dbReference>
<name>A0A662DH85_UNCAE</name>
<dbReference type="EMBL" id="QMQB01000005">
    <property type="protein sequence ID" value="RLE15224.1"/>
    <property type="molecule type" value="Genomic_DNA"/>
</dbReference>
<comment type="similarity">
    <text evidence="3">Belongs to the peptidase M24B family.</text>
</comment>
<keyword evidence="2" id="KW-0378">Hydrolase</keyword>
<dbReference type="InterPro" id="IPR050659">
    <property type="entry name" value="Peptidase_M24B"/>
</dbReference>
<dbReference type="GO" id="GO:0016787">
    <property type="term" value="F:hydrolase activity"/>
    <property type="evidence" value="ECO:0007669"/>
    <property type="project" value="UniProtKB-KW"/>
</dbReference>
<evidence type="ECO:0000256" key="2">
    <source>
        <dbReference type="ARBA" id="ARBA00022801"/>
    </source>
</evidence>
<gene>
    <name evidence="6" type="ORF">DRI96_00270</name>
</gene>
<dbReference type="PROSITE" id="PS00491">
    <property type="entry name" value="PROLINE_PEPTIDASE"/>
    <property type="match status" value="1"/>
</dbReference>
<dbReference type="InterPro" id="IPR000587">
    <property type="entry name" value="Creatinase_N"/>
</dbReference>
<evidence type="ECO:0000259" key="5">
    <source>
        <dbReference type="Pfam" id="PF01321"/>
    </source>
</evidence>
<organism evidence="6 7">
    <name type="scientific">Aerophobetes bacterium</name>
    <dbReference type="NCBI Taxonomy" id="2030807"/>
    <lineage>
        <taxon>Bacteria</taxon>
        <taxon>Candidatus Aerophobota</taxon>
    </lineage>
</organism>
<sequence length="348" mass="39725">MWSRIMISRQEKLNRKLKEKEIDAFLLTNSLNIFYLYQVWIEGAVLVTPERNFFISSPIYKEEVMKKEREGEIIVYEDSLEKELEKLTGKLKLKKYGIEANHLSLSKYDKIKGKIKGEVIPCEGIVEEIRSIKEKGEIDKIRKAGEVTVAAFNYLKEFFHPGITEKELAREAVNYFLEKAEDVSFPPIILFGERTSLPHARPTHRKLKKNELVLVDIGAKLEDYCADLTRTFLWGEVSEKWKRIYRLVKQVQEVAIESVRPGVKCCKIDEKVREKISAAGYGSGILHGTGHGVGLEVHERPVVRYTSDETLEEGMIVTIEPGIYLPGEGGIRIEDMVLVTSQGGKILP</sequence>
<dbReference type="CDD" id="cd01092">
    <property type="entry name" value="APP-like"/>
    <property type="match status" value="1"/>
</dbReference>
<dbReference type="PANTHER" id="PTHR46112:SF3">
    <property type="entry name" value="AMINOPEPTIDASE YPDF"/>
    <property type="match status" value="1"/>
</dbReference>
<evidence type="ECO:0000259" key="4">
    <source>
        <dbReference type="Pfam" id="PF00557"/>
    </source>
</evidence>
<dbReference type="InterPro" id="IPR001131">
    <property type="entry name" value="Peptidase_M24B_aminopep-P_CS"/>
</dbReference>
<evidence type="ECO:0000256" key="3">
    <source>
        <dbReference type="RuleBase" id="RU000590"/>
    </source>
</evidence>
<dbReference type="GO" id="GO:0046872">
    <property type="term" value="F:metal ion binding"/>
    <property type="evidence" value="ECO:0007669"/>
    <property type="project" value="UniProtKB-KW"/>
</dbReference>
<dbReference type="InterPro" id="IPR000994">
    <property type="entry name" value="Pept_M24"/>
</dbReference>
<dbReference type="SUPFAM" id="SSF55920">
    <property type="entry name" value="Creatinase/aminopeptidase"/>
    <property type="match status" value="1"/>
</dbReference>
<accession>A0A662DH85</accession>
<keyword evidence="1 3" id="KW-0479">Metal-binding</keyword>
<dbReference type="InterPro" id="IPR036005">
    <property type="entry name" value="Creatinase/aminopeptidase-like"/>
</dbReference>
<evidence type="ECO:0000313" key="6">
    <source>
        <dbReference type="EMBL" id="RLE15224.1"/>
    </source>
</evidence>
<dbReference type="Gene3D" id="3.40.350.10">
    <property type="entry name" value="Creatinase/prolidase N-terminal domain"/>
    <property type="match status" value="1"/>
</dbReference>
<evidence type="ECO:0000313" key="7">
    <source>
        <dbReference type="Proteomes" id="UP000267654"/>
    </source>
</evidence>
<dbReference type="AlphaFoldDB" id="A0A662DH85"/>
<evidence type="ECO:0000256" key="1">
    <source>
        <dbReference type="ARBA" id="ARBA00022723"/>
    </source>
</evidence>
<feature type="domain" description="Creatinase N-terminal" evidence="5">
    <location>
        <begin position="9"/>
        <end position="132"/>
    </location>
</feature>